<evidence type="ECO:0000256" key="6">
    <source>
        <dbReference type="ARBA" id="ARBA00022679"/>
    </source>
</evidence>
<evidence type="ECO:0000256" key="10">
    <source>
        <dbReference type="ARBA" id="ARBA00023268"/>
    </source>
</evidence>
<accession>A0A368T7N5</accession>
<keyword evidence="10" id="KW-0511">Multifunctional enzyme</keyword>
<keyword evidence="15" id="KW-0812">Transmembrane</keyword>
<evidence type="ECO:0000256" key="13">
    <source>
        <dbReference type="ARBA" id="ARBA00049902"/>
    </source>
</evidence>
<keyword evidence="15" id="KW-1133">Transmembrane helix</keyword>
<dbReference type="InterPro" id="IPR036950">
    <property type="entry name" value="PBP_transglycosylase"/>
</dbReference>
<evidence type="ECO:0000256" key="2">
    <source>
        <dbReference type="ARBA" id="ARBA00007739"/>
    </source>
</evidence>
<evidence type="ECO:0000313" key="19">
    <source>
        <dbReference type="Proteomes" id="UP000253318"/>
    </source>
</evidence>
<sequence>MRETEERAAAADPAEPEDGDGAAHPAAEGPDRAEPAERAAAGPAAGAAPDPGWDPEGTAQFTPVFDDDDDDATAGTTTADAGGNTDGADADPASASPASGDTGAAAAGGAAPDPGWDPEGTAQFTPVFDDDDDDDAPVRGTTGDRAAGSAEERTEESSASAPGDQPGTPAAEADSGPADAGAAAGAVAAAGPGWDPEGTAEFTPVFDDDDDGDDEHGAANADGRPAPAAGGDGAPESQRPAFEPAPTAPVPADAATAAAAATAATAALGAGAAAAADEADDSTAATASAAGPGGTPKKTKSRKSGKPGKPGKAAAAAGSGPGKGKPKKKRPLWWRLTRGGLIAAGVCLVLGLAGFGVAYAMIPVPEDAQEQATDQGSTFYYADGETVFAERGVNRDPVGLEEIPRDVQNAILSAEDRGFWTEPGVSVRGTFRAGWSTLTGQQLQGGSTVTQQMVRNYYEGLSQEQTISRKLKEIIISIKVDRSQSKEWILEQYLNTIYFGRNAYGIQAAAQAYYHKDVGDLTPAEAAFLAAAIQQPTKFGLADSETTPEMEQRWQYVVDGLVTMESITPAQAAEYEFPKPETEVPQEGIDLSGYKGYMLQQAMAELERLGYTEDNINRGGYQIITTFDQHLMDAAKEAVESNVPVDQLPEGVQAGLTAIDPATGEVVAFYGGADYNENQYDSAFRGSAQAGSAFKPYVLAAALENGYSLNTVVDGSSPQVFNGSEVRNSGGGAGGAMNLIEATRVSNNTGYINLALQVGLDNVVETAHAAGIPDNKITDEQASAPTLALGVSDVSPVDQASGYATFANGGEHIEAHVVRSVINREGEDEREPVATEQVISEGAAADVTYALRQVVAGGTGTGANLPDGRPVAGKTGTTDSSVAAWFAGYTPQLSTAVGIYNGNNQPFSVPGYGQLSGGSLPTTVWRSFMATAMEGEEVQSFPEPTFGGATENFAPNVPAPGQGTDQNTAPQQPEAPVESEPVDPGPVDPVPVDPGPGTPVDPGPGDPGPGDPGPVDPPPADPETGDPPATG</sequence>
<keyword evidence="9" id="KW-0573">Peptidoglycan synthesis</keyword>
<keyword evidence="8" id="KW-0133">Cell shape</keyword>
<evidence type="ECO:0000256" key="5">
    <source>
        <dbReference type="ARBA" id="ARBA00022676"/>
    </source>
</evidence>
<dbReference type="GO" id="GO:0008360">
    <property type="term" value="P:regulation of cell shape"/>
    <property type="evidence" value="ECO:0007669"/>
    <property type="project" value="UniProtKB-KW"/>
</dbReference>
<gene>
    <name evidence="18" type="ORF">DEF24_07910</name>
</gene>
<dbReference type="Pfam" id="PF00912">
    <property type="entry name" value="Transgly"/>
    <property type="match status" value="1"/>
</dbReference>
<dbReference type="GO" id="GO:0030288">
    <property type="term" value="C:outer membrane-bounded periplasmic space"/>
    <property type="evidence" value="ECO:0007669"/>
    <property type="project" value="TreeGrafter"/>
</dbReference>
<keyword evidence="3" id="KW-0121">Carboxypeptidase</keyword>
<dbReference type="InterPro" id="IPR001264">
    <property type="entry name" value="Glyco_trans_51"/>
</dbReference>
<keyword evidence="4" id="KW-0645">Protease</keyword>
<dbReference type="PANTHER" id="PTHR32282">
    <property type="entry name" value="BINDING PROTEIN TRANSPEPTIDASE, PUTATIVE-RELATED"/>
    <property type="match status" value="1"/>
</dbReference>
<dbReference type="GO" id="GO:0006508">
    <property type="term" value="P:proteolysis"/>
    <property type="evidence" value="ECO:0007669"/>
    <property type="project" value="UniProtKB-KW"/>
</dbReference>
<feature type="domain" description="Penicillin-binding protein transpeptidase" evidence="16">
    <location>
        <begin position="656"/>
        <end position="892"/>
    </location>
</feature>
<feature type="compositionally biased region" description="Low complexity" evidence="14">
    <location>
        <begin position="73"/>
        <end position="118"/>
    </location>
</feature>
<evidence type="ECO:0000256" key="11">
    <source>
        <dbReference type="ARBA" id="ARBA00023316"/>
    </source>
</evidence>
<dbReference type="SUPFAM" id="SSF53955">
    <property type="entry name" value="Lysozyme-like"/>
    <property type="match status" value="1"/>
</dbReference>
<comment type="catalytic activity">
    <reaction evidence="12">
        <text>Preferential cleavage: (Ac)2-L-Lys-D-Ala-|-D-Ala. Also transpeptidation of peptidyl-alanyl moieties that are N-acyl substituents of D-alanine.</text>
        <dbReference type="EC" id="3.4.16.4"/>
    </reaction>
</comment>
<name>A0A368T7N5_9ACTN</name>
<dbReference type="GO" id="GO:0008955">
    <property type="term" value="F:peptidoglycan glycosyltransferase activity"/>
    <property type="evidence" value="ECO:0007669"/>
    <property type="project" value="UniProtKB-EC"/>
</dbReference>
<feature type="compositionally biased region" description="Pro residues" evidence="14">
    <location>
        <begin position="983"/>
        <end position="1021"/>
    </location>
</feature>
<feature type="compositionally biased region" description="Low complexity" evidence="14">
    <location>
        <begin position="169"/>
        <end position="196"/>
    </location>
</feature>
<organism evidence="18 19">
    <name type="scientific">Marinitenerispora sediminis</name>
    <dbReference type="NCBI Taxonomy" id="1931232"/>
    <lineage>
        <taxon>Bacteria</taxon>
        <taxon>Bacillati</taxon>
        <taxon>Actinomycetota</taxon>
        <taxon>Actinomycetes</taxon>
        <taxon>Streptosporangiales</taxon>
        <taxon>Nocardiopsidaceae</taxon>
        <taxon>Marinitenerispora</taxon>
    </lineage>
</organism>
<dbReference type="InterPro" id="IPR012338">
    <property type="entry name" value="Beta-lactam/transpept-like"/>
</dbReference>
<evidence type="ECO:0000259" key="17">
    <source>
        <dbReference type="Pfam" id="PF00912"/>
    </source>
</evidence>
<keyword evidence="6" id="KW-0808">Transferase</keyword>
<feature type="region of interest" description="Disordered" evidence="14">
    <location>
        <begin position="1"/>
        <end position="254"/>
    </location>
</feature>
<evidence type="ECO:0000313" key="18">
    <source>
        <dbReference type="EMBL" id="RCV60152.1"/>
    </source>
</evidence>
<dbReference type="GO" id="GO:0008658">
    <property type="term" value="F:penicillin binding"/>
    <property type="evidence" value="ECO:0007669"/>
    <property type="project" value="InterPro"/>
</dbReference>
<evidence type="ECO:0000256" key="9">
    <source>
        <dbReference type="ARBA" id="ARBA00022984"/>
    </source>
</evidence>
<keyword evidence="7" id="KW-0378">Hydrolase</keyword>
<dbReference type="GO" id="GO:0009002">
    <property type="term" value="F:serine-type D-Ala-D-Ala carboxypeptidase activity"/>
    <property type="evidence" value="ECO:0007669"/>
    <property type="project" value="UniProtKB-EC"/>
</dbReference>
<evidence type="ECO:0000256" key="3">
    <source>
        <dbReference type="ARBA" id="ARBA00022645"/>
    </source>
</evidence>
<dbReference type="InterPro" id="IPR050396">
    <property type="entry name" value="Glycosyltr_51/Transpeptidase"/>
</dbReference>
<dbReference type="PANTHER" id="PTHR32282:SF34">
    <property type="entry name" value="PENICILLIN-BINDING PROTEIN 1A"/>
    <property type="match status" value="1"/>
</dbReference>
<evidence type="ECO:0000256" key="4">
    <source>
        <dbReference type="ARBA" id="ARBA00022670"/>
    </source>
</evidence>
<comment type="catalytic activity">
    <reaction evidence="13">
        <text>[GlcNAc-(1-&gt;4)-Mur2Ac(oyl-L-Ala-gamma-D-Glu-L-Lys-D-Ala-D-Ala)](n)-di-trans,octa-cis-undecaprenyl diphosphate + beta-D-GlcNAc-(1-&gt;4)-Mur2Ac(oyl-L-Ala-gamma-D-Glu-L-Lys-D-Ala-D-Ala)-di-trans,octa-cis-undecaprenyl diphosphate = [GlcNAc-(1-&gt;4)-Mur2Ac(oyl-L-Ala-gamma-D-Glu-L-Lys-D-Ala-D-Ala)](n+1)-di-trans,octa-cis-undecaprenyl diphosphate + di-trans,octa-cis-undecaprenyl diphosphate + H(+)</text>
        <dbReference type="Rhea" id="RHEA:23708"/>
        <dbReference type="Rhea" id="RHEA-COMP:9602"/>
        <dbReference type="Rhea" id="RHEA-COMP:9603"/>
        <dbReference type="ChEBI" id="CHEBI:15378"/>
        <dbReference type="ChEBI" id="CHEBI:58405"/>
        <dbReference type="ChEBI" id="CHEBI:60033"/>
        <dbReference type="ChEBI" id="CHEBI:78435"/>
        <dbReference type="EC" id="2.4.99.28"/>
    </reaction>
</comment>
<dbReference type="InterPro" id="IPR023346">
    <property type="entry name" value="Lysozyme-like_dom_sf"/>
</dbReference>
<feature type="compositionally biased region" description="Low complexity" evidence="14">
    <location>
        <begin position="38"/>
        <end position="57"/>
    </location>
</feature>
<feature type="transmembrane region" description="Helical" evidence="15">
    <location>
        <begin position="339"/>
        <end position="362"/>
    </location>
</feature>
<reference evidence="18 19" key="1">
    <citation type="submission" date="2018-04" db="EMBL/GenBank/DDBJ databases">
        <title>Novel actinobacteria from marine sediment.</title>
        <authorList>
            <person name="Ng Z.Y."/>
            <person name="Tan G.Y.A."/>
        </authorList>
    </citation>
    <scope>NUCLEOTIDE SEQUENCE [LARGE SCALE GENOMIC DNA]</scope>
    <source>
        <strain evidence="18 19">TPS81</strain>
    </source>
</reference>
<evidence type="ECO:0000256" key="8">
    <source>
        <dbReference type="ARBA" id="ARBA00022960"/>
    </source>
</evidence>
<keyword evidence="19" id="KW-1185">Reference proteome</keyword>
<dbReference type="Proteomes" id="UP000253318">
    <property type="component" value="Unassembled WGS sequence"/>
</dbReference>
<proteinExistence type="inferred from homology"/>
<dbReference type="Pfam" id="PF00905">
    <property type="entry name" value="Transpeptidase"/>
    <property type="match status" value="1"/>
</dbReference>
<keyword evidence="5" id="KW-0328">Glycosyltransferase</keyword>
<evidence type="ECO:0000259" key="16">
    <source>
        <dbReference type="Pfam" id="PF00905"/>
    </source>
</evidence>
<evidence type="ECO:0000256" key="15">
    <source>
        <dbReference type="SAM" id="Phobius"/>
    </source>
</evidence>
<dbReference type="GO" id="GO:0009252">
    <property type="term" value="P:peptidoglycan biosynthetic process"/>
    <property type="evidence" value="ECO:0007669"/>
    <property type="project" value="UniProtKB-KW"/>
</dbReference>
<dbReference type="EMBL" id="QEIN01000046">
    <property type="protein sequence ID" value="RCV60152.1"/>
    <property type="molecule type" value="Genomic_DNA"/>
</dbReference>
<dbReference type="AlphaFoldDB" id="A0A368T7N5"/>
<dbReference type="SUPFAM" id="SSF56601">
    <property type="entry name" value="beta-lactamase/transpeptidase-like"/>
    <property type="match status" value="1"/>
</dbReference>
<evidence type="ECO:0000256" key="7">
    <source>
        <dbReference type="ARBA" id="ARBA00022801"/>
    </source>
</evidence>
<protein>
    <submittedName>
        <fullName evidence="18">Uncharacterized protein</fullName>
    </submittedName>
</protein>
<evidence type="ECO:0000256" key="14">
    <source>
        <dbReference type="SAM" id="MobiDB-lite"/>
    </source>
</evidence>
<evidence type="ECO:0000256" key="1">
    <source>
        <dbReference type="ARBA" id="ARBA00007090"/>
    </source>
</evidence>
<feature type="domain" description="Glycosyl transferase family 51" evidence="17">
    <location>
        <begin position="391"/>
        <end position="559"/>
    </location>
</feature>
<keyword evidence="15" id="KW-0472">Membrane</keyword>
<feature type="compositionally biased region" description="Basic residues" evidence="14">
    <location>
        <begin position="297"/>
        <end position="306"/>
    </location>
</feature>
<feature type="region of interest" description="Disordered" evidence="14">
    <location>
        <begin position="940"/>
        <end position="1031"/>
    </location>
</feature>
<dbReference type="GO" id="GO:0071555">
    <property type="term" value="P:cell wall organization"/>
    <property type="evidence" value="ECO:0007669"/>
    <property type="project" value="UniProtKB-KW"/>
</dbReference>
<dbReference type="InterPro" id="IPR001460">
    <property type="entry name" value="PCN-bd_Tpept"/>
</dbReference>
<evidence type="ECO:0000256" key="12">
    <source>
        <dbReference type="ARBA" id="ARBA00034000"/>
    </source>
</evidence>
<comment type="similarity">
    <text evidence="1">In the C-terminal section; belongs to the transpeptidase family.</text>
</comment>
<dbReference type="FunFam" id="1.10.3810.10:FF:000001">
    <property type="entry name" value="Penicillin-binding protein 1A"/>
    <property type="match status" value="1"/>
</dbReference>
<comment type="similarity">
    <text evidence="2">In the N-terminal section; belongs to the glycosyltransferase 51 family.</text>
</comment>
<feature type="compositionally biased region" description="Low complexity" evidence="14">
    <location>
        <begin position="218"/>
        <end position="229"/>
    </location>
</feature>
<comment type="caution">
    <text evidence="18">The sequence shown here is derived from an EMBL/GenBank/DDBJ whole genome shotgun (WGS) entry which is preliminary data.</text>
</comment>
<dbReference type="Gene3D" id="3.40.710.10">
    <property type="entry name" value="DD-peptidase/beta-lactamase superfamily"/>
    <property type="match status" value="1"/>
</dbReference>
<dbReference type="Gene3D" id="1.10.3810.10">
    <property type="entry name" value="Biosynthetic peptidoglycan transglycosylase-like"/>
    <property type="match status" value="1"/>
</dbReference>
<feature type="region of interest" description="Disordered" evidence="14">
    <location>
        <begin position="284"/>
        <end position="331"/>
    </location>
</feature>
<keyword evidence="11" id="KW-0961">Cell wall biogenesis/degradation</keyword>